<organism evidence="2 3">
    <name type="scientific">Levilactobacillus bambusae</name>
    <dbReference type="NCBI Taxonomy" id="2024736"/>
    <lineage>
        <taxon>Bacteria</taxon>
        <taxon>Bacillati</taxon>
        <taxon>Bacillota</taxon>
        <taxon>Bacilli</taxon>
        <taxon>Lactobacillales</taxon>
        <taxon>Lactobacillaceae</taxon>
        <taxon>Levilactobacillus</taxon>
    </lineage>
</organism>
<dbReference type="SUPFAM" id="SSF82549">
    <property type="entry name" value="DAK1/DegV-like"/>
    <property type="match status" value="1"/>
</dbReference>
<dbReference type="InterPro" id="IPR012736">
    <property type="entry name" value="DhaK_1"/>
</dbReference>
<dbReference type="InterPro" id="IPR050861">
    <property type="entry name" value="Dihydroxyacetone_Kinase"/>
</dbReference>
<keyword evidence="3" id="KW-1185">Reference proteome</keyword>
<feature type="domain" description="DhaK" evidence="1">
    <location>
        <begin position="7"/>
        <end position="331"/>
    </location>
</feature>
<dbReference type="EMBL" id="QCXQ01000006">
    <property type="protein sequence ID" value="PWF99481.1"/>
    <property type="molecule type" value="Genomic_DNA"/>
</dbReference>
<sequence length="334" mass="36322">MKKIMNDATQIVTEMVDGMALSYPEYVKRLDDLLVLVRSQEESMTNKVGLITGGGTGHEPASAGYIGEGMLSAVVCGQIFSSPTPDQILAAIQTADHGKGVFMIIMNYSGDIMNFDMAREMAVMDDIDVRFIVVDDDIAVEDSTYTQGRRGVAGTVLMEKILGAAADSGASLSEIEALAKQVLPNLKTIGVALSAATVPEVGKPGFTLAEDEVEYGVGIHSEPGYRREEMQPSAKLAEELLARLNDEFNFTPEDHYAVLVNGMGATPLMEQFVFMRDVLNQLADFGVQADFTKVGNFMTSLDMAGVSLTLLKLREDQWLKQLNYPVNTIAMVRK</sequence>
<reference evidence="2 3" key="1">
    <citation type="journal article" date="2018" name="Int. J. Syst. Evol. Microbiol.">
        <title>Lactobacillus bambusae sp. nov., isolated from a traditional fermented Ma-bamboo shoots of Taiwan.</title>
        <authorList>
            <person name="Wang L.-T."/>
        </authorList>
    </citation>
    <scope>NUCLEOTIDE SEQUENCE [LARGE SCALE GENOMIC DNA]</scope>
    <source>
        <strain evidence="2 3">BS-W1</strain>
    </source>
</reference>
<proteinExistence type="predicted"/>
<dbReference type="Gene3D" id="3.30.1180.20">
    <property type="entry name" value="Dihydroxyacetone kinase, domain 2"/>
    <property type="match status" value="1"/>
</dbReference>
<dbReference type="InterPro" id="IPR004006">
    <property type="entry name" value="DhaK_dom"/>
</dbReference>
<dbReference type="Pfam" id="PF02733">
    <property type="entry name" value="Dak1"/>
    <property type="match status" value="1"/>
</dbReference>
<dbReference type="PROSITE" id="PS51481">
    <property type="entry name" value="DHAK"/>
    <property type="match status" value="1"/>
</dbReference>
<name>A0A2V1MX94_9LACO</name>
<gene>
    <name evidence="2" type="ORF">DCM90_08515</name>
</gene>
<evidence type="ECO:0000313" key="3">
    <source>
        <dbReference type="Proteomes" id="UP000245080"/>
    </source>
</evidence>
<dbReference type="Gene3D" id="3.40.50.10440">
    <property type="entry name" value="Dihydroxyacetone kinase, domain 1"/>
    <property type="match status" value="1"/>
</dbReference>
<evidence type="ECO:0000259" key="1">
    <source>
        <dbReference type="PROSITE" id="PS51481"/>
    </source>
</evidence>
<dbReference type="Proteomes" id="UP000245080">
    <property type="component" value="Unassembled WGS sequence"/>
</dbReference>
<dbReference type="FunFam" id="3.40.50.10440:FF:000001">
    <property type="entry name" value="Dihydroxyacetone kinase, DhaK subunit"/>
    <property type="match status" value="1"/>
</dbReference>
<dbReference type="PANTHER" id="PTHR28629:SF4">
    <property type="entry name" value="TRIOKINASE_FMN CYCLASE"/>
    <property type="match status" value="1"/>
</dbReference>
<dbReference type="AlphaFoldDB" id="A0A2V1MX94"/>
<keyword evidence="2" id="KW-0808">Transferase</keyword>
<dbReference type="GO" id="GO:0019563">
    <property type="term" value="P:glycerol catabolic process"/>
    <property type="evidence" value="ECO:0007669"/>
    <property type="project" value="TreeGrafter"/>
</dbReference>
<keyword evidence="2" id="KW-0418">Kinase</keyword>
<protein>
    <submittedName>
        <fullName evidence="2">Dihydroxyacetone kinase subunit DhaK</fullName>
    </submittedName>
</protein>
<dbReference type="GO" id="GO:0005829">
    <property type="term" value="C:cytosol"/>
    <property type="evidence" value="ECO:0007669"/>
    <property type="project" value="TreeGrafter"/>
</dbReference>
<dbReference type="PANTHER" id="PTHR28629">
    <property type="entry name" value="TRIOKINASE/FMN CYCLASE"/>
    <property type="match status" value="1"/>
</dbReference>
<accession>A0A2V1MX94</accession>
<dbReference type="NCBIfam" id="TIGR02363">
    <property type="entry name" value="dhaK1"/>
    <property type="match status" value="1"/>
</dbReference>
<dbReference type="OrthoDB" id="9806345at2"/>
<comment type="caution">
    <text evidence="2">The sequence shown here is derived from an EMBL/GenBank/DDBJ whole genome shotgun (WGS) entry which is preliminary data.</text>
</comment>
<dbReference type="GO" id="GO:0004371">
    <property type="term" value="F:glycerone kinase activity"/>
    <property type="evidence" value="ECO:0007669"/>
    <property type="project" value="InterPro"/>
</dbReference>
<evidence type="ECO:0000313" key="2">
    <source>
        <dbReference type="EMBL" id="PWF99481.1"/>
    </source>
</evidence>
<dbReference type="RefSeq" id="WP_109250939.1">
    <property type="nucleotide sequence ID" value="NZ_QCXQ01000006.1"/>
</dbReference>